<proteinExistence type="inferred from homology"/>
<keyword evidence="7" id="KW-1185">Reference proteome</keyword>
<dbReference type="Pfam" id="PF01522">
    <property type="entry name" value="Polysacc_deac_1"/>
    <property type="match status" value="1"/>
</dbReference>
<dbReference type="PANTHER" id="PTHR48090:SF7">
    <property type="entry name" value="RFBJ PROTEIN"/>
    <property type="match status" value="1"/>
</dbReference>
<dbReference type="InterPro" id="IPR029044">
    <property type="entry name" value="Nucleotide-diphossugar_trans"/>
</dbReference>
<gene>
    <name evidence="6" type="ORF">IOD40_03730</name>
</gene>
<dbReference type="SUPFAM" id="SSF88713">
    <property type="entry name" value="Glycoside hydrolase/deacetylase"/>
    <property type="match status" value="1"/>
</dbReference>
<dbReference type="RefSeq" id="WP_198474484.1">
    <property type="nucleotide sequence ID" value="NZ_JADGMQ010000002.1"/>
</dbReference>
<dbReference type="InterPro" id="IPR001173">
    <property type="entry name" value="Glyco_trans_2-like"/>
</dbReference>
<sequence length="561" mass="64360">MHRQEHILSVNLEDYFQVAPMRQVIPHRYWPRFERRVEKSALSTLDLLDRHGAKATFFVVGWLAEQNPDLLAEVARRGHEVASKGYLHRNFSQMSLNELRDDFRRSRDVIENATGKKIIGYRIAEGSLPADDVEPYRMLAQEGVKYDSSLRPFGARFISRPDLRRTHEIKGEGWSIMEVPLSSDTLLGVPYPVTGGNYMRQLPRSLHENRVTSWHAKNDAPWHFYFHSWELDPEQPRVSATTRLSRMRQYRNLDEMRARIETWLERYSFRGIAETLEFPIEEAPARVPSTTVPIRIDTHSSARDVKSVTIVTPCYNEEETLPYLASTLASVARDNADVYKFSYVFVDDGSKDGTWEKLNELFGRRDDVQLIRHKTNRGIAAATMTGIRAAKDEIVCGIDCDCSFDPHLLAEMIPLLKQDVDMVQASPYHRNGGVMNVPAWRLALSKGVCMIYQRILNHAFSSYTACFRVYRRSKMLGMKLDDEGFMGIMEIFVRLDQSKAHIVEFPAVLETRLIGQSKMKVLRVIRNHLGLIRRLVTERRGESSFSTSIPSPANGSSQYGS</sequence>
<comment type="similarity">
    <text evidence="2">Belongs to the polysaccharide deacetylase family.</text>
</comment>
<dbReference type="InterPro" id="IPR022560">
    <property type="entry name" value="DUF3473"/>
</dbReference>
<dbReference type="EMBL" id="JADGMQ010000002">
    <property type="protein sequence ID" value="MBI1619775.1"/>
    <property type="molecule type" value="Genomic_DNA"/>
</dbReference>
<evidence type="ECO:0000313" key="6">
    <source>
        <dbReference type="EMBL" id="MBI1619775.1"/>
    </source>
</evidence>
<evidence type="ECO:0000256" key="4">
    <source>
        <dbReference type="ARBA" id="ARBA00032976"/>
    </source>
</evidence>
<dbReference type="Gene3D" id="3.90.550.10">
    <property type="entry name" value="Spore Coat Polysaccharide Biosynthesis Protein SpsA, Chain A"/>
    <property type="match status" value="1"/>
</dbReference>
<dbReference type="Pfam" id="PF00535">
    <property type="entry name" value="Glycos_transf_2"/>
    <property type="match status" value="1"/>
</dbReference>
<evidence type="ECO:0000256" key="1">
    <source>
        <dbReference type="ARBA" id="ARBA00003236"/>
    </source>
</evidence>
<dbReference type="CDD" id="cd10941">
    <property type="entry name" value="CE4_PuuE_HpPgdA_like_2"/>
    <property type="match status" value="1"/>
</dbReference>
<dbReference type="InterPro" id="IPR045235">
    <property type="entry name" value="PuuE_HpPgdA-like"/>
</dbReference>
<dbReference type="InterPro" id="IPR050256">
    <property type="entry name" value="Glycosyltransferase_2"/>
</dbReference>
<accession>A0ABS0S900</accession>
<name>A0ABS0S900_9HYPH</name>
<dbReference type="Gene3D" id="3.20.20.370">
    <property type="entry name" value="Glycoside hydrolase/deacetylase"/>
    <property type="match status" value="1"/>
</dbReference>
<dbReference type="CDD" id="cd04179">
    <property type="entry name" value="DPM_DPG-synthase_like"/>
    <property type="match status" value="1"/>
</dbReference>
<protein>
    <recommendedName>
        <fullName evidence="3">Chitooligosaccharide deacetylase</fullName>
    </recommendedName>
    <alternativeName>
        <fullName evidence="4">Nodulation protein B</fullName>
    </alternativeName>
</protein>
<dbReference type="InterPro" id="IPR002509">
    <property type="entry name" value="NODB_dom"/>
</dbReference>
<evidence type="ECO:0000313" key="7">
    <source>
        <dbReference type="Proteomes" id="UP000601789"/>
    </source>
</evidence>
<dbReference type="PROSITE" id="PS51677">
    <property type="entry name" value="NODB"/>
    <property type="match status" value="1"/>
</dbReference>
<reference evidence="6 7" key="1">
    <citation type="submission" date="2020-10" db="EMBL/GenBank/DDBJ databases">
        <title>Aquamicrobium zhengzhouensis sp. nov., a exopolysaccharide producing bacterium isolated from farmland soil.</title>
        <authorList>
            <person name="Wang X."/>
        </authorList>
    </citation>
    <scope>NUCLEOTIDE SEQUENCE [LARGE SCALE GENOMIC DNA]</scope>
    <source>
        <strain evidence="7">cd-1</strain>
    </source>
</reference>
<dbReference type="Pfam" id="PF11959">
    <property type="entry name" value="DUF3473"/>
    <property type="match status" value="1"/>
</dbReference>
<comment type="caution">
    <text evidence="6">The sequence shown here is derived from an EMBL/GenBank/DDBJ whole genome shotgun (WGS) entry which is preliminary data.</text>
</comment>
<dbReference type="InterPro" id="IPR011330">
    <property type="entry name" value="Glyco_hydro/deAcase_b/a-brl"/>
</dbReference>
<dbReference type="SUPFAM" id="SSF53448">
    <property type="entry name" value="Nucleotide-diphospho-sugar transferases"/>
    <property type="match status" value="1"/>
</dbReference>
<dbReference type="Proteomes" id="UP000601789">
    <property type="component" value="Unassembled WGS sequence"/>
</dbReference>
<organism evidence="6 7">
    <name type="scientific">Aquamicrobium zhengzhouense</name>
    <dbReference type="NCBI Taxonomy" id="2781738"/>
    <lineage>
        <taxon>Bacteria</taxon>
        <taxon>Pseudomonadati</taxon>
        <taxon>Pseudomonadota</taxon>
        <taxon>Alphaproteobacteria</taxon>
        <taxon>Hyphomicrobiales</taxon>
        <taxon>Phyllobacteriaceae</taxon>
        <taxon>Aquamicrobium</taxon>
    </lineage>
</organism>
<evidence type="ECO:0000256" key="2">
    <source>
        <dbReference type="ARBA" id="ARBA00010973"/>
    </source>
</evidence>
<feature type="domain" description="NodB homology" evidence="5">
    <location>
        <begin position="27"/>
        <end position="225"/>
    </location>
</feature>
<evidence type="ECO:0000259" key="5">
    <source>
        <dbReference type="PROSITE" id="PS51677"/>
    </source>
</evidence>
<evidence type="ECO:0000256" key="3">
    <source>
        <dbReference type="ARBA" id="ARBA00020071"/>
    </source>
</evidence>
<comment type="function">
    <text evidence="1">Is involved in generating a small heat-stable compound (Nod), an acylated oligomer of N-acetylglucosamine, that stimulates mitosis in various plant protoplasts.</text>
</comment>
<dbReference type="PANTHER" id="PTHR48090">
    <property type="entry name" value="UNDECAPRENYL-PHOSPHATE 4-DEOXY-4-FORMAMIDO-L-ARABINOSE TRANSFERASE-RELATED"/>
    <property type="match status" value="1"/>
</dbReference>